<evidence type="ECO:0000313" key="3">
    <source>
        <dbReference type="Proteomes" id="UP000288805"/>
    </source>
</evidence>
<feature type="region of interest" description="Disordered" evidence="1">
    <location>
        <begin position="304"/>
        <end position="323"/>
    </location>
</feature>
<sequence>MYGGDDHFAWKCPISSKACRGLYTVGGLQLSVHRDQDEFEYGRIDQILVLDLDLPLWIIVEGRLEALASLRQEISGQHSRPPVAQDEASYDSMPPPPPLVPLVPQASPYMLHSQFEVAPPVVVQAIVVDDSHTRMDRIKQCMRQLRVSDGSSVWDDLEGMLVASLQAKFRMPDTKRFTGIGCPHIHLRLYSIVMRAHGLDEAQMIALFPLSLNVSRRELEALRQRSNESVSSFISRWCGKIAEIMDRPSERDQIQMILRNLQPRIARHVVKVPFTDFGSLVLALYDIEDDISRGLWIDSSPSDVKGKKPFEGQRPRAPCPTYDQTYQPQTLALPYYATQGIERPPISYTAMGQPCYTVQFTARPTTSYPRPRAQQTSAPFALRT</sequence>
<evidence type="ECO:0008006" key="4">
    <source>
        <dbReference type="Google" id="ProtNLM"/>
    </source>
</evidence>
<proteinExistence type="predicted"/>
<dbReference type="AlphaFoldDB" id="A0A438GGV2"/>
<dbReference type="Proteomes" id="UP000288805">
    <property type="component" value="Unassembled WGS sequence"/>
</dbReference>
<reference evidence="2 3" key="1">
    <citation type="journal article" date="2018" name="PLoS Genet.">
        <title>Population sequencing reveals clonal diversity and ancestral inbreeding in the grapevine cultivar Chardonnay.</title>
        <authorList>
            <person name="Roach M.J."/>
            <person name="Johnson D.L."/>
            <person name="Bohlmann J."/>
            <person name="van Vuuren H.J."/>
            <person name="Jones S.J."/>
            <person name="Pretorius I.S."/>
            <person name="Schmidt S.A."/>
            <person name="Borneman A.R."/>
        </authorList>
    </citation>
    <scope>NUCLEOTIDE SEQUENCE [LARGE SCALE GENOMIC DNA]</scope>
    <source>
        <strain evidence="3">cv. Chardonnay</strain>
        <tissue evidence="2">Leaf</tissue>
    </source>
</reference>
<name>A0A438GGV2_VITVI</name>
<evidence type="ECO:0000256" key="1">
    <source>
        <dbReference type="SAM" id="MobiDB-lite"/>
    </source>
</evidence>
<dbReference type="EMBL" id="QGNW01000437">
    <property type="protein sequence ID" value="RVW71439.1"/>
    <property type="molecule type" value="Genomic_DNA"/>
</dbReference>
<accession>A0A438GGV2</accession>
<organism evidence="2 3">
    <name type="scientific">Vitis vinifera</name>
    <name type="common">Grape</name>
    <dbReference type="NCBI Taxonomy" id="29760"/>
    <lineage>
        <taxon>Eukaryota</taxon>
        <taxon>Viridiplantae</taxon>
        <taxon>Streptophyta</taxon>
        <taxon>Embryophyta</taxon>
        <taxon>Tracheophyta</taxon>
        <taxon>Spermatophyta</taxon>
        <taxon>Magnoliopsida</taxon>
        <taxon>eudicotyledons</taxon>
        <taxon>Gunneridae</taxon>
        <taxon>Pentapetalae</taxon>
        <taxon>rosids</taxon>
        <taxon>Vitales</taxon>
        <taxon>Vitaceae</taxon>
        <taxon>Viteae</taxon>
        <taxon>Vitis</taxon>
    </lineage>
</organism>
<gene>
    <name evidence="2" type="ORF">CK203_057568</name>
</gene>
<feature type="region of interest" description="Disordered" evidence="1">
    <location>
        <begin position="363"/>
        <end position="384"/>
    </location>
</feature>
<protein>
    <recommendedName>
        <fullName evidence="4">Retrotransposon gag domain-containing protein</fullName>
    </recommendedName>
</protein>
<feature type="region of interest" description="Disordered" evidence="1">
    <location>
        <begin position="75"/>
        <end position="97"/>
    </location>
</feature>
<comment type="caution">
    <text evidence="2">The sequence shown here is derived from an EMBL/GenBank/DDBJ whole genome shotgun (WGS) entry which is preliminary data.</text>
</comment>
<feature type="compositionally biased region" description="Polar residues" evidence="1">
    <location>
        <begin position="363"/>
        <end position="378"/>
    </location>
</feature>
<feature type="compositionally biased region" description="Basic and acidic residues" evidence="1">
    <location>
        <begin position="304"/>
        <end position="314"/>
    </location>
</feature>
<evidence type="ECO:0000313" key="2">
    <source>
        <dbReference type="EMBL" id="RVW71439.1"/>
    </source>
</evidence>